<proteinExistence type="predicted"/>
<dbReference type="Proteomes" id="UP000321026">
    <property type="component" value="Unassembled WGS sequence"/>
</dbReference>
<name>A0A5C7J5C9_9BACT</name>
<dbReference type="Pfam" id="PF09851">
    <property type="entry name" value="SHOCT"/>
    <property type="match status" value="1"/>
</dbReference>
<sequence length="79" mass="9190">MMGWNTFGGYGLMGGFFGFFFMILFWGLIIWGVISFVQWVSRQGTEEKKSPAMTILEERYAKGEITKEEFEEKKKDITS</sequence>
<gene>
    <name evidence="3" type="ORF">E6Q11_04795</name>
</gene>
<evidence type="ECO:0000256" key="1">
    <source>
        <dbReference type="SAM" id="Phobius"/>
    </source>
</evidence>
<evidence type="ECO:0000259" key="2">
    <source>
        <dbReference type="Pfam" id="PF09851"/>
    </source>
</evidence>
<keyword evidence="1" id="KW-0472">Membrane</keyword>
<accession>A0A5C7J5C9</accession>
<dbReference type="AlphaFoldDB" id="A0A5C7J5C9"/>
<keyword evidence="1" id="KW-0812">Transmembrane</keyword>
<evidence type="ECO:0000313" key="3">
    <source>
        <dbReference type="EMBL" id="TXG76364.1"/>
    </source>
</evidence>
<organism evidence="3 4">
    <name type="scientific">Candidatus Dojkabacteria bacterium</name>
    <dbReference type="NCBI Taxonomy" id="2099670"/>
    <lineage>
        <taxon>Bacteria</taxon>
        <taxon>Candidatus Dojkabacteria</taxon>
    </lineage>
</organism>
<feature type="transmembrane region" description="Helical" evidence="1">
    <location>
        <begin position="12"/>
        <end position="40"/>
    </location>
</feature>
<evidence type="ECO:0000313" key="4">
    <source>
        <dbReference type="Proteomes" id="UP000321026"/>
    </source>
</evidence>
<dbReference type="InterPro" id="IPR018649">
    <property type="entry name" value="SHOCT"/>
</dbReference>
<dbReference type="EMBL" id="SSDS01000075">
    <property type="protein sequence ID" value="TXG76364.1"/>
    <property type="molecule type" value="Genomic_DNA"/>
</dbReference>
<protein>
    <submittedName>
        <fullName evidence="3">SHOCT domain-containing protein</fullName>
    </submittedName>
</protein>
<reference evidence="3 4" key="1">
    <citation type="submission" date="2018-09" db="EMBL/GenBank/DDBJ databases">
        <title>Metagenome Assembled Genomes from an Advanced Water Purification Facility.</title>
        <authorList>
            <person name="Stamps B.W."/>
            <person name="Spear J.R."/>
        </authorList>
    </citation>
    <scope>NUCLEOTIDE SEQUENCE [LARGE SCALE GENOMIC DNA]</scope>
    <source>
        <strain evidence="3">Bin_63_2</strain>
    </source>
</reference>
<keyword evidence="1" id="KW-1133">Transmembrane helix</keyword>
<feature type="domain" description="SHOCT" evidence="2">
    <location>
        <begin position="52"/>
        <end position="77"/>
    </location>
</feature>
<comment type="caution">
    <text evidence="3">The sequence shown here is derived from an EMBL/GenBank/DDBJ whole genome shotgun (WGS) entry which is preliminary data.</text>
</comment>